<dbReference type="GO" id="GO:0004523">
    <property type="term" value="F:RNA-DNA hybrid ribonuclease activity"/>
    <property type="evidence" value="ECO:0007669"/>
    <property type="project" value="InterPro"/>
</dbReference>
<dbReference type="EMBL" id="QGKY02001015">
    <property type="protein sequence ID" value="KAF2572031.1"/>
    <property type="molecule type" value="Genomic_DNA"/>
</dbReference>
<reference evidence="2" key="1">
    <citation type="submission" date="2019-12" db="EMBL/GenBank/DDBJ databases">
        <title>Genome sequencing and annotation of Brassica cretica.</title>
        <authorList>
            <person name="Studholme D.J."/>
            <person name="Sarris P.F."/>
        </authorList>
    </citation>
    <scope>NUCLEOTIDE SEQUENCE</scope>
    <source>
        <strain evidence="2">PFS-102/07</strain>
        <tissue evidence="2">Leaf</tissue>
    </source>
</reference>
<gene>
    <name evidence="2" type="ORF">F2Q70_00002199</name>
</gene>
<dbReference type="AlphaFoldDB" id="A0A8S9IQ31"/>
<feature type="domain" description="RNase H type-1" evidence="1">
    <location>
        <begin position="113"/>
        <end position="232"/>
    </location>
</feature>
<protein>
    <recommendedName>
        <fullName evidence="1">RNase H type-1 domain-containing protein</fullName>
    </recommendedName>
</protein>
<name>A0A8S9IQ31_BRACR</name>
<evidence type="ECO:0000313" key="2">
    <source>
        <dbReference type="EMBL" id="KAF2572031.1"/>
    </source>
</evidence>
<sequence>MWTLFLKLELARTEMIILSGVTLNLCSKTNNLAPENVQTFPWILWQIWKTRNEFCFEHTTKDPAVVFEKAIMEAEIWREIQAPSKILDPPTIPASNENVVWIHPPPSWLKCNLASSWLENAVLSGAAWLVRDENGRVVMHSRRAFPCLSPGLDAELNALLWSVESLASHHLDNVIFESSSLDLRRALLQPHHFPQHQVLISLILQRLNGFQAWSVDFVKTLRNLPVLSIANSVTSDKRHQSYVASGGTFWLHNLLQKEALTKSMGFYSSAAVRAVS</sequence>
<dbReference type="PANTHER" id="PTHR47074:SF49">
    <property type="entry name" value="POLYNUCLEOTIDYL TRANSFERASE, RIBONUCLEASE H-LIKE SUPERFAMILY PROTEIN"/>
    <property type="match status" value="1"/>
</dbReference>
<dbReference type="PANTHER" id="PTHR47074">
    <property type="entry name" value="BNAC02G40300D PROTEIN"/>
    <property type="match status" value="1"/>
</dbReference>
<organism evidence="2">
    <name type="scientific">Brassica cretica</name>
    <name type="common">Mustard</name>
    <dbReference type="NCBI Taxonomy" id="69181"/>
    <lineage>
        <taxon>Eukaryota</taxon>
        <taxon>Viridiplantae</taxon>
        <taxon>Streptophyta</taxon>
        <taxon>Embryophyta</taxon>
        <taxon>Tracheophyta</taxon>
        <taxon>Spermatophyta</taxon>
        <taxon>Magnoliopsida</taxon>
        <taxon>eudicotyledons</taxon>
        <taxon>Gunneridae</taxon>
        <taxon>Pentapetalae</taxon>
        <taxon>rosids</taxon>
        <taxon>malvids</taxon>
        <taxon>Brassicales</taxon>
        <taxon>Brassicaceae</taxon>
        <taxon>Brassiceae</taxon>
        <taxon>Brassica</taxon>
    </lineage>
</organism>
<proteinExistence type="predicted"/>
<dbReference type="InterPro" id="IPR002156">
    <property type="entry name" value="RNaseH_domain"/>
</dbReference>
<accession>A0A8S9IQ31</accession>
<dbReference type="GO" id="GO:0003676">
    <property type="term" value="F:nucleic acid binding"/>
    <property type="evidence" value="ECO:0007669"/>
    <property type="project" value="InterPro"/>
</dbReference>
<dbReference type="Pfam" id="PF13456">
    <property type="entry name" value="RVT_3"/>
    <property type="match status" value="1"/>
</dbReference>
<dbReference type="CDD" id="cd06222">
    <property type="entry name" value="RNase_H_like"/>
    <property type="match status" value="1"/>
</dbReference>
<dbReference type="InterPro" id="IPR044730">
    <property type="entry name" value="RNase_H-like_dom_plant"/>
</dbReference>
<dbReference type="InterPro" id="IPR052929">
    <property type="entry name" value="RNase_H-like_EbsB-rel"/>
</dbReference>
<evidence type="ECO:0000259" key="1">
    <source>
        <dbReference type="Pfam" id="PF13456"/>
    </source>
</evidence>
<comment type="caution">
    <text evidence="2">The sequence shown here is derived from an EMBL/GenBank/DDBJ whole genome shotgun (WGS) entry which is preliminary data.</text>
</comment>